<dbReference type="HOGENOM" id="CLU_1620683_0_0_1"/>
<keyword evidence="2" id="KW-1185">Reference proteome</keyword>
<dbReference type="InParanoid" id="E9G8B9"/>
<accession>E9G8B9</accession>
<dbReference type="KEGG" id="dpx:DAPPUDRAFT_239097"/>
<dbReference type="AlphaFoldDB" id="E9G8B9"/>
<dbReference type="EMBL" id="GL732535">
    <property type="protein sequence ID" value="EFX84301.1"/>
    <property type="molecule type" value="Genomic_DNA"/>
</dbReference>
<gene>
    <name evidence="1" type="ORF">DAPPUDRAFT_239097</name>
</gene>
<protein>
    <submittedName>
        <fullName evidence="1">Uncharacterized protein</fullName>
    </submittedName>
</protein>
<organism evidence="1 2">
    <name type="scientific">Daphnia pulex</name>
    <name type="common">Water flea</name>
    <dbReference type="NCBI Taxonomy" id="6669"/>
    <lineage>
        <taxon>Eukaryota</taxon>
        <taxon>Metazoa</taxon>
        <taxon>Ecdysozoa</taxon>
        <taxon>Arthropoda</taxon>
        <taxon>Crustacea</taxon>
        <taxon>Branchiopoda</taxon>
        <taxon>Diplostraca</taxon>
        <taxon>Cladocera</taxon>
        <taxon>Anomopoda</taxon>
        <taxon>Daphniidae</taxon>
        <taxon>Daphnia</taxon>
    </lineage>
</organism>
<sequence>MFWTYRQQNSQCQPLEGNNVTDNNFHITKDNYVVKFLRFVRVSSSAINPVLKVDSTIESHVDSRSILINHVLFALVVALKNAASPHKENRNRIEIYVWRWNHEETMTESLRWRNKGSNGAGENGRNGVNIVSLLHSSSKIHFDFISCLLLPKRFRLALRSVLDM</sequence>
<dbReference type="Proteomes" id="UP000000305">
    <property type="component" value="Unassembled WGS sequence"/>
</dbReference>
<name>E9G8B9_DAPPU</name>
<reference evidence="1 2" key="1">
    <citation type="journal article" date="2011" name="Science">
        <title>The ecoresponsive genome of Daphnia pulex.</title>
        <authorList>
            <person name="Colbourne J.K."/>
            <person name="Pfrender M.E."/>
            <person name="Gilbert D."/>
            <person name="Thomas W.K."/>
            <person name="Tucker A."/>
            <person name="Oakley T.H."/>
            <person name="Tokishita S."/>
            <person name="Aerts A."/>
            <person name="Arnold G.J."/>
            <person name="Basu M.K."/>
            <person name="Bauer D.J."/>
            <person name="Caceres C.E."/>
            <person name="Carmel L."/>
            <person name="Casola C."/>
            <person name="Choi J.H."/>
            <person name="Detter J.C."/>
            <person name="Dong Q."/>
            <person name="Dusheyko S."/>
            <person name="Eads B.D."/>
            <person name="Frohlich T."/>
            <person name="Geiler-Samerotte K.A."/>
            <person name="Gerlach D."/>
            <person name="Hatcher P."/>
            <person name="Jogdeo S."/>
            <person name="Krijgsveld J."/>
            <person name="Kriventseva E.V."/>
            <person name="Kultz D."/>
            <person name="Laforsch C."/>
            <person name="Lindquist E."/>
            <person name="Lopez J."/>
            <person name="Manak J.R."/>
            <person name="Muller J."/>
            <person name="Pangilinan J."/>
            <person name="Patwardhan R.P."/>
            <person name="Pitluck S."/>
            <person name="Pritham E.J."/>
            <person name="Rechtsteiner A."/>
            <person name="Rho M."/>
            <person name="Rogozin I.B."/>
            <person name="Sakarya O."/>
            <person name="Salamov A."/>
            <person name="Schaack S."/>
            <person name="Shapiro H."/>
            <person name="Shiga Y."/>
            <person name="Skalitzky C."/>
            <person name="Smith Z."/>
            <person name="Souvorov A."/>
            <person name="Sung W."/>
            <person name="Tang Z."/>
            <person name="Tsuchiya D."/>
            <person name="Tu H."/>
            <person name="Vos H."/>
            <person name="Wang M."/>
            <person name="Wolf Y.I."/>
            <person name="Yamagata H."/>
            <person name="Yamada T."/>
            <person name="Ye Y."/>
            <person name="Shaw J.R."/>
            <person name="Andrews J."/>
            <person name="Crease T.J."/>
            <person name="Tang H."/>
            <person name="Lucas S.M."/>
            <person name="Robertson H.M."/>
            <person name="Bork P."/>
            <person name="Koonin E.V."/>
            <person name="Zdobnov E.M."/>
            <person name="Grigoriev I.V."/>
            <person name="Lynch M."/>
            <person name="Boore J.L."/>
        </authorList>
    </citation>
    <scope>NUCLEOTIDE SEQUENCE [LARGE SCALE GENOMIC DNA]</scope>
</reference>
<proteinExistence type="predicted"/>
<evidence type="ECO:0000313" key="2">
    <source>
        <dbReference type="Proteomes" id="UP000000305"/>
    </source>
</evidence>
<evidence type="ECO:0000313" key="1">
    <source>
        <dbReference type="EMBL" id="EFX84301.1"/>
    </source>
</evidence>